<evidence type="ECO:0008006" key="4">
    <source>
        <dbReference type="Google" id="ProtNLM"/>
    </source>
</evidence>
<dbReference type="RefSeq" id="WP_361710793.1">
    <property type="nucleotide sequence ID" value="NZ_JBEZVE010000077.1"/>
</dbReference>
<evidence type="ECO:0000313" key="2">
    <source>
        <dbReference type="EMBL" id="MEU3788110.1"/>
    </source>
</evidence>
<evidence type="ECO:0000256" key="1">
    <source>
        <dbReference type="SAM" id="MobiDB-lite"/>
    </source>
</evidence>
<accession>A0ABV2ZZU2</accession>
<evidence type="ECO:0000313" key="3">
    <source>
        <dbReference type="Proteomes" id="UP001550739"/>
    </source>
</evidence>
<dbReference type="EMBL" id="JBEZVE010000077">
    <property type="protein sequence ID" value="MEU3788110.1"/>
    <property type="molecule type" value="Genomic_DNA"/>
</dbReference>
<proteinExistence type="predicted"/>
<gene>
    <name evidence="2" type="ORF">AB0E89_47810</name>
</gene>
<reference evidence="2 3" key="1">
    <citation type="submission" date="2024-06" db="EMBL/GenBank/DDBJ databases">
        <title>The Natural Products Discovery Center: Release of the First 8490 Sequenced Strains for Exploring Actinobacteria Biosynthetic Diversity.</title>
        <authorList>
            <person name="Kalkreuter E."/>
            <person name="Kautsar S.A."/>
            <person name="Yang D."/>
            <person name="Bader C.D."/>
            <person name="Teijaro C.N."/>
            <person name="Fluegel L."/>
            <person name="Davis C.M."/>
            <person name="Simpson J.R."/>
            <person name="Lauterbach L."/>
            <person name="Steele A.D."/>
            <person name="Gui C."/>
            <person name="Meng S."/>
            <person name="Li G."/>
            <person name="Viehrig K."/>
            <person name="Ye F."/>
            <person name="Su P."/>
            <person name="Kiefer A.F."/>
            <person name="Nichols A."/>
            <person name="Cepeda A.J."/>
            <person name="Yan W."/>
            <person name="Fan B."/>
            <person name="Jiang Y."/>
            <person name="Adhikari A."/>
            <person name="Zheng C.-J."/>
            <person name="Schuster L."/>
            <person name="Cowan T.M."/>
            <person name="Smanski M.J."/>
            <person name="Chevrette M.G."/>
            <person name="De Carvalho L.P.S."/>
            <person name="Shen B."/>
        </authorList>
    </citation>
    <scope>NUCLEOTIDE SEQUENCE [LARGE SCALE GENOMIC DNA]</scope>
    <source>
        <strain evidence="2 3">NPDC033843</strain>
    </source>
</reference>
<keyword evidence="3" id="KW-1185">Reference proteome</keyword>
<sequence>MTEHRPDTTADRPLHLYRPDGRHGEVPARPLLLALAAAVSACGWGLGPVTHASADRQDHPLSPLKLGGRPGARARVNLAALAPGFLGSLLLGCDRVRAEEGAMTV</sequence>
<comment type="caution">
    <text evidence="2">The sequence shown here is derived from an EMBL/GenBank/DDBJ whole genome shotgun (WGS) entry which is preliminary data.</text>
</comment>
<protein>
    <recommendedName>
        <fullName evidence="4">Lipoprotein</fullName>
    </recommendedName>
</protein>
<feature type="region of interest" description="Disordered" evidence="1">
    <location>
        <begin position="1"/>
        <end position="21"/>
    </location>
</feature>
<organism evidence="2 3">
    <name type="scientific">Streptomyces sp. 900129855</name>
    <dbReference type="NCBI Taxonomy" id="3155129"/>
    <lineage>
        <taxon>Bacteria</taxon>
        <taxon>Bacillati</taxon>
        <taxon>Actinomycetota</taxon>
        <taxon>Actinomycetes</taxon>
        <taxon>Kitasatosporales</taxon>
        <taxon>Streptomycetaceae</taxon>
        <taxon>Streptomyces</taxon>
    </lineage>
</organism>
<name>A0ABV2ZZU2_9ACTN</name>
<dbReference type="Proteomes" id="UP001550739">
    <property type="component" value="Unassembled WGS sequence"/>
</dbReference>